<dbReference type="AlphaFoldDB" id="A0AAE3JRE0"/>
<gene>
    <name evidence="3" type="ORF">K8352_10775</name>
</gene>
<protein>
    <submittedName>
        <fullName evidence="3">Glycogen debranching enzyme N-terminal domain-containing protein</fullName>
    </submittedName>
</protein>
<evidence type="ECO:0000259" key="2">
    <source>
        <dbReference type="Pfam" id="PF12439"/>
    </source>
</evidence>
<dbReference type="RefSeq" id="WP_317902379.1">
    <property type="nucleotide sequence ID" value="NZ_JAIRBC010000014.1"/>
</dbReference>
<dbReference type="PANTHER" id="PTHR10569:SF2">
    <property type="entry name" value="GLYCOGEN DEBRANCHING ENZYME"/>
    <property type="match status" value="1"/>
</dbReference>
<dbReference type="NCBIfam" id="TIGR01561">
    <property type="entry name" value="gde_arch"/>
    <property type="match status" value="1"/>
</dbReference>
<dbReference type="InterPro" id="IPR008928">
    <property type="entry name" value="6-hairpin_glycosidase_sf"/>
</dbReference>
<dbReference type="InterPro" id="IPR024742">
    <property type="entry name" value="Glycogen_debranch_N"/>
</dbReference>
<feature type="domain" description="Glycogen debranching enzyme bacterial and archaeal type N-terminal" evidence="2">
    <location>
        <begin position="7"/>
        <end position="223"/>
    </location>
</feature>
<name>A0AAE3JRE0_9FLAO</name>
<dbReference type="GO" id="GO:0004135">
    <property type="term" value="F:amylo-alpha-1,6-glucosidase activity"/>
    <property type="evidence" value="ECO:0007669"/>
    <property type="project" value="InterPro"/>
</dbReference>
<dbReference type="PANTHER" id="PTHR10569">
    <property type="entry name" value="GLYCOGEN DEBRANCHING ENZYME"/>
    <property type="match status" value="1"/>
</dbReference>
<evidence type="ECO:0000259" key="1">
    <source>
        <dbReference type="Pfam" id="PF06202"/>
    </source>
</evidence>
<proteinExistence type="predicted"/>
<evidence type="ECO:0000313" key="3">
    <source>
        <dbReference type="EMBL" id="MCG2461233.1"/>
    </source>
</evidence>
<dbReference type="Pfam" id="PF06202">
    <property type="entry name" value="GDE_C"/>
    <property type="match status" value="1"/>
</dbReference>
<comment type="caution">
    <text evidence="3">The sequence shown here is derived from an EMBL/GenBank/DDBJ whole genome shotgun (WGS) entry which is preliminary data.</text>
</comment>
<dbReference type="Gene3D" id="1.50.10.10">
    <property type="match status" value="1"/>
</dbReference>
<dbReference type="GO" id="GO:0005980">
    <property type="term" value="P:glycogen catabolic process"/>
    <property type="evidence" value="ECO:0007669"/>
    <property type="project" value="InterPro"/>
</dbReference>
<dbReference type="Pfam" id="PF12439">
    <property type="entry name" value="GDE_N"/>
    <property type="match status" value="1"/>
</dbReference>
<dbReference type="SUPFAM" id="SSF48208">
    <property type="entry name" value="Six-hairpin glycosidases"/>
    <property type="match status" value="1"/>
</dbReference>
<dbReference type="InterPro" id="IPR010401">
    <property type="entry name" value="AGL/Gdb1"/>
</dbReference>
<dbReference type="Proteomes" id="UP001200642">
    <property type="component" value="Unassembled WGS sequence"/>
</dbReference>
<organism evidence="3 4">
    <name type="scientific">Cerina litoralis</name>
    <dbReference type="NCBI Taxonomy" id="2874477"/>
    <lineage>
        <taxon>Bacteria</taxon>
        <taxon>Pseudomonadati</taxon>
        <taxon>Bacteroidota</taxon>
        <taxon>Flavobacteriia</taxon>
        <taxon>Flavobacteriales</taxon>
        <taxon>Flavobacteriaceae</taxon>
        <taxon>Cerina</taxon>
    </lineage>
</organism>
<accession>A0AAE3JRE0</accession>
<dbReference type="EMBL" id="JAIRBC010000014">
    <property type="protein sequence ID" value="MCG2461233.1"/>
    <property type="molecule type" value="Genomic_DNA"/>
</dbReference>
<dbReference type="InterPro" id="IPR012341">
    <property type="entry name" value="6hp_glycosidase-like_sf"/>
</dbReference>
<keyword evidence="4" id="KW-1185">Reference proteome</keyword>
<dbReference type="InterPro" id="IPR032790">
    <property type="entry name" value="GDE_C"/>
</dbReference>
<feature type="domain" description="Glycogen debranching enzyme C-terminal" evidence="1">
    <location>
        <begin position="268"/>
        <end position="633"/>
    </location>
</feature>
<evidence type="ECO:0000313" key="4">
    <source>
        <dbReference type="Proteomes" id="UP001200642"/>
    </source>
</evidence>
<dbReference type="GO" id="GO:0004134">
    <property type="term" value="F:4-alpha-glucanotransferase activity"/>
    <property type="evidence" value="ECO:0007669"/>
    <property type="project" value="InterPro"/>
</dbReference>
<dbReference type="InterPro" id="IPR006451">
    <property type="entry name" value="Glycogen_debranch_arc"/>
</dbReference>
<reference evidence="3" key="1">
    <citation type="submission" date="2023-02" db="EMBL/GenBank/DDBJ databases">
        <title>Genome of Flavobacteriaceae gen. nov. sp. strain F89.</title>
        <authorList>
            <person name="Wang Y."/>
        </authorList>
    </citation>
    <scope>NUCLEOTIDE SEQUENCE</scope>
    <source>
        <strain evidence="3">F89</strain>
    </source>
</reference>
<sequence length="644" mass="74009">MNSLFSKEWLLTNGLGGYASSTRDGANTRRYHGLLVAAYEAPVNRKVLVAKVEERVRHNDTYFDLSTNKYPGTIHPRGNQYIQNFKIDPFPTWCYGTASWQLQKQIFMVQGSNTTCLVYTNLGDDGLPLEIHPLYAFADFHTNFHENGITDFYTEIDGDRLKTYPKYGSDPIYTGWNQGDFIEARSWYKNVLLPRDRERGLDFCCDYYRIGYIKSELGPKERLTLYFTLDGDIGNKNIKDLLSKEKRRSKVPKPLESTSDFYGDLLQAGRQFLVHRNSTDSMSIIAGYHWFADWGRDTLIAMRGLTISTGNQKASKSILSTFLNSLNQGMLPNKFPDRNGDPIKYNTMDAALWLFVALYEYYKKFGDTAFIKGHIKSLQTILDFHSKGSRYNIRVTPEGFLYGGEDGVQLTWMDAIVNGRVITPRVGCPVEINALWYNAIKIYDYFCTVLRLKVDEAYAEVIVRFESNFTKHFTNPQGTLYDVVVPNVSKDNSFRPNQIYVLSLPFVALDKALQKRIFEGVRSKLYTPFGLRTLAMEDSRFQGAYTGGREQRDNAYHQGTVWPFLLYEYYRVFFQLYGTSKANKKKVVDELAPLRKHFYSDEGLHCISEIFDGADPQQGKGTIHQAWSVSALIKLYADYELFEV</sequence>